<dbReference type="InterPro" id="IPR023210">
    <property type="entry name" value="NADP_OxRdtase_dom"/>
</dbReference>
<proteinExistence type="predicted"/>
<evidence type="ECO:0000256" key="1">
    <source>
        <dbReference type="SAM" id="MobiDB-lite"/>
    </source>
</evidence>
<reference evidence="3 4" key="1">
    <citation type="journal article" date="2016" name="Mol. Biol. Evol.">
        <title>Comparative Genomics of Early-Diverging Mushroom-Forming Fungi Provides Insights into the Origins of Lignocellulose Decay Capabilities.</title>
        <authorList>
            <person name="Nagy L.G."/>
            <person name="Riley R."/>
            <person name="Tritt A."/>
            <person name="Adam C."/>
            <person name="Daum C."/>
            <person name="Floudas D."/>
            <person name="Sun H."/>
            <person name="Yadav J.S."/>
            <person name="Pangilinan J."/>
            <person name="Larsson K.H."/>
            <person name="Matsuura K."/>
            <person name="Barry K."/>
            <person name="Labutti K."/>
            <person name="Kuo R."/>
            <person name="Ohm R.A."/>
            <person name="Bhattacharya S.S."/>
            <person name="Shirouzu T."/>
            <person name="Yoshinaga Y."/>
            <person name="Martin F.M."/>
            <person name="Grigoriev I.V."/>
            <person name="Hibbett D.S."/>
        </authorList>
    </citation>
    <scope>NUCLEOTIDE SEQUENCE [LARGE SCALE GENOMIC DNA]</scope>
    <source>
        <strain evidence="3 4">HHB12029</strain>
    </source>
</reference>
<dbReference type="InterPro" id="IPR036812">
    <property type="entry name" value="NAD(P)_OxRdtase_dom_sf"/>
</dbReference>
<feature type="non-terminal residue" evidence="3">
    <location>
        <position position="444"/>
    </location>
</feature>
<dbReference type="Pfam" id="PF00248">
    <property type="entry name" value="Aldo_ket_red"/>
    <property type="match status" value="1"/>
</dbReference>
<dbReference type="STRING" id="1314781.A0A165R325"/>
<dbReference type="InParanoid" id="A0A165R325"/>
<dbReference type="Proteomes" id="UP000077266">
    <property type="component" value="Unassembled WGS sequence"/>
</dbReference>
<keyword evidence="4" id="KW-1185">Reference proteome</keyword>
<evidence type="ECO:0000313" key="4">
    <source>
        <dbReference type="Proteomes" id="UP000077266"/>
    </source>
</evidence>
<dbReference type="GO" id="GO:0005829">
    <property type="term" value="C:cytosol"/>
    <property type="evidence" value="ECO:0007669"/>
    <property type="project" value="TreeGrafter"/>
</dbReference>
<dbReference type="InterPro" id="IPR020471">
    <property type="entry name" value="AKR"/>
</dbReference>
<dbReference type="OrthoDB" id="5286008at2759"/>
<evidence type="ECO:0000259" key="2">
    <source>
        <dbReference type="Pfam" id="PF00248"/>
    </source>
</evidence>
<accession>A0A165R325</accession>
<dbReference type="GO" id="GO:0070485">
    <property type="term" value="P:dehydro-D-arabinono-1,4-lactone biosynthetic process"/>
    <property type="evidence" value="ECO:0007669"/>
    <property type="project" value="TreeGrafter"/>
</dbReference>
<gene>
    <name evidence="3" type="ORF">EXIGLDRAFT_828303</name>
</gene>
<dbReference type="Gene3D" id="3.20.20.100">
    <property type="entry name" value="NADP-dependent oxidoreductase domain"/>
    <property type="match status" value="1"/>
</dbReference>
<dbReference type="GO" id="GO:0045290">
    <property type="term" value="F:D-arabinose 1-dehydrogenase [NAD(P)+] activity"/>
    <property type="evidence" value="ECO:0007669"/>
    <property type="project" value="TreeGrafter"/>
</dbReference>
<dbReference type="PANTHER" id="PTHR42686:SF1">
    <property type="entry name" value="GH17980P-RELATED"/>
    <property type="match status" value="1"/>
</dbReference>
<feature type="compositionally biased region" description="Pro residues" evidence="1">
    <location>
        <begin position="46"/>
        <end position="55"/>
    </location>
</feature>
<organism evidence="3 4">
    <name type="scientific">Exidia glandulosa HHB12029</name>
    <dbReference type="NCBI Taxonomy" id="1314781"/>
    <lineage>
        <taxon>Eukaryota</taxon>
        <taxon>Fungi</taxon>
        <taxon>Dikarya</taxon>
        <taxon>Basidiomycota</taxon>
        <taxon>Agaricomycotina</taxon>
        <taxon>Agaricomycetes</taxon>
        <taxon>Auriculariales</taxon>
        <taxon>Exidiaceae</taxon>
        <taxon>Exidia</taxon>
    </lineage>
</organism>
<feature type="compositionally biased region" description="Low complexity" evidence="1">
    <location>
        <begin position="56"/>
        <end position="66"/>
    </location>
</feature>
<feature type="domain" description="NADP-dependent oxidoreductase" evidence="2">
    <location>
        <begin position="96"/>
        <end position="415"/>
    </location>
</feature>
<dbReference type="EMBL" id="KV425882">
    <property type="protein sequence ID" value="KZW04431.1"/>
    <property type="molecule type" value="Genomic_DNA"/>
</dbReference>
<feature type="region of interest" description="Disordered" evidence="1">
    <location>
        <begin position="35"/>
        <end position="73"/>
    </location>
</feature>
<dbReference type="SUPFAM" id="SSF51430">
    <property type="entry name" value="NAD(P)-linked oxidoreductase"/>
    <property type="match status" value="1"/>
</dbReference>
<evidence type="ECO:0000313" key="3">
    <source>
        <dbReference type="EMBL" id="KZW04431.1"/>
    </source>
</evidence>
<name>A0A165R325_EXIGL</name>
<dbReference type="PANTHER" id="PTHR42686">
    <property type="entry name" value="GH17980P-RELATED"/>
    <property type="match status" value="1"/>
</dbReference>
<dbReference type="AlphaFoldDB" id="A0A165R325"/>
<sequence length="444" mass="48497">MRALSPIRAFVHHEAARRNHHSVLFPVLQCLPRPASRSARRSPRIPSQPPSPTPPTTSLSRAPPRSVTARSPTVRSDLTMAHGKQGSIGALEMPALVFGAATLSGVYNDDALLDSDIPLRTVRLALRYGINAFDTSPYYGVSEIILGKLLQDERIAKEFPRSTYKITTKCGRYGFKCAEFDYSPATVRASVQRSLQRLGTDYLDVVLLHDVEFVATPAAPSQGTAGRLHAPLTDSAVAADWGLAPGADDHIGEGDITVLEAVKELFKMKEEGIIRAVGISGYTLPTLLRLARLIARHIRPLDTLLSFSNYNLQNASFALYAPYFLETGIRQLSSASPFSMGLLTPKPPAWHPAPAPVHALVKQAAEEVCGGLEKLPDLALGFSLRRDHGGEALKDVPSVVGLSNLRELHETVRVWREVHGGSQLQDATRREKEVKVREMFKSEG</sequence>
<protein>
    <submittedName>
        <fullName evidence="3">Aldo/keto reductase</fullName>
    </submittedName>
</protein>